<accession>A0ABD1G5I2</accession>
<dbReference type="InterPro" id="IPR002156">
    <property type="entry name" value="RNaseH_domain"/>
</dbReference>
<dbReference type="CDD" id="cd09279">
    <property type="entry name" value="RNase_HI_like"/>
    <property type="match status" value="1"/>
</dbReference>
<dbReference type="Pfam" id="PF01693">
    <property type="entry name" value="Cauli_VI"/>
    <property type="match status" value="1"/>
</dbReference>
<evidence type="ECO:0000313" key="3">
    <source>
        <dbReference type="Proteomes" id="UP001567538"/>
    </source>
</evidence>
<dbReference type="FunFam" id="3.30.420.10:FF:000076">
    <property type="entry name" value="RBR-type E3 ubiquitin transferase"/>
    <property type="match status" value="1"/>
</dbReference>
<organism evidence="2 3">
    <name type="scientific">Salvia divinorum</name>
    <name type="common">Maria pastora</name>
    <name type="synonym">Diviner's sage</name>
    <dbReference type="NCBI Taxonomy" id="28513"/>
    <lineage>
        <taxon>Eukaryota</taxon>
        <taxon>Viridiplantae</taxon>
        <taxon>Streptophyta</taxon>
        <taxon>Embryophyta</taxon>
        <taxon>Tracheophyta</taxon>
        <taxon>Spermatophyta</taxon>
        <taxon>Magnoliopsida</taxon>
        <taxon>eudicotyledons</taxon>
        <taxon>Gunneridae</taxon>
        <taxon>Pentapetalae</taxon>
        <taxon>asterids</taxon>
        <taxon>lamiids</taxon>
        <taxon>Lamiales</taxon>
        <taxon>Lamiaceae</taxon>
        <taxon>Nepetoideae</taxon>
        <taxon>Mentheae</taxon>
        <taxon>Salviinae</taxon>
        <taxon>Salvia</taxon>
        <taxon>Salvia subgen. Calosphace</taxon>
    </lineage>
</organism>
<dbReference type="Gene3D" id="3.30.420.10">
    <property type="entry name" value="Ribonuclease H-like superfamily/Ribonuclease H"/>
    <property type="match status" value="1"/>
</dbReference>
<comment type="caution">
    <text evidence="2">The sequence shown here is derived from an EMBL/GenBank/DDBJ whole genome shotgun (WGS) entry which is preliminary data.</text>
</comment>
<dbReference type="Pfam" id="PF13456">
    <property type="entry name" value="RVT_3"/>
    <property type="match status" value="1"/>
</dbReference>
<dbReference type="InterPro" id="IPR012337">
    <property type="entry name" value="RNaseH-like_sf"/>
</dbReference>
<gene>
    <name evidence="2" type="ORF">AAHA92_28003</name>
</gene>
<dbReference type="PANTHER" id="PTHR46387:SF2">
    <property type="entry name" value="RIBONUCLEASE HI"/>
    <property type="match status" value="1"/>
</dbReference>
<dbReference type="AlphaFoldDB" id="A0ABD1G5I2"/>
<evidence type="ECO:0000259" key="1">
    <source>
        <dbReference type="PROSITE" id="PS50879"/>
    </source>
</evidence>
<feature type="domain" description="RNase H type-1" evidence="1">
    <location>
        <begin position="202"/>
        <end position="333"/>
    </location>
</feature>
<dbReference type="SUPFAM" id="SSF55658">
    <property type="entry name" value="L9 N-domain-like"/>
    <property type="match status" value="1"/>
</dbReference>
<dbReference type="InterPro" id="IPR009027">
    <property type="entry name" value="Ribosomal_bL9/RNase_H1_N"/>
</dbReference>
<dbReference type="InterPro" id="IPR036397">
    <property type="entry name" value="RNaseH_sf"/>
</dbReference>
<keyword evidence="3" id="KW-1185">Reference proteome</keyword>
<dbReference type="EMBL" id="JBEAFC010000010">
    <property type="protein sequence ID" value="KAL1539377.1"/>
    <property type="molecule type" value="Genomic_DNA"/>
</dbReference>
<reference evidence="2 3" key="1">
    <citation type="submission" date="2024-06" db="EMBL/GenBank/DDBJ databases">
        <title>A chromosome level genome sequence of Diviner's sage (Salvia divinorum).</title>
        <authorList>
            <person name="Ford S.A."/>
            <person name="Ro D.-K."/>
            <person name="Ness R.W."/>
            <person name="Phillips M.A."/>
        </authorList>
    </citation>
    <scope>NUCLEOTIDE SEQUENCE [LARGE SCALE GENOMIC DNA]</scope>
    <source>
        <strain evidence="2">SAF-2024a</strain>
        <tissue evidence="2">Leaf</tissue>
    </source>
</reference>
<dbReference type="InterPro" id="IPR037056">
    <property type="entry name" value="RNase_H1_N_sf"/>
</dbReference>
<dbReference type="SUPFAM" id="SSF53098">
    <property type="entry name" value="Ribonuclease H-like"/>
    <property type="match status" value="1"/>
</dbReference>
<protein>
    <recommendedName>
        <fullName evidence="1">RNase H type-1 domain-containing protein</fullName>
    </recommendedName>
</protein>
<dbReference type="PANTHER" id="PTHR46387">
    <property type="entry name" value="POLYNUCLEOTIDYL TRANSFERASE, RIBONUCLEASE H-LIKE SUPERFAMILY PROTEIN"/>
    <property type="match status" value="1"/>
</dbReference>
<evidence type="ECO:0000313" key="2">
    <source>
        <dbReference type="EMBL" id="KAL1539377.1"/>
    </source>
</evidence>
<dbReference type="GO" id="GO:0003824">
    <property type="term" value="F:catalytic activity"/>
    <property type="evidence" value="ECO:0007669"/>
    <property type="project" value="UniProtKB-ARBA"/>
</dbReference>
<dbReference type="InterPro" id="IPR011320">
    <property type="entry name" value="RNase_H1_N"/>
</dbReference>
<sequence>MISLFHARCSTILSRAGNLVSHGHSCGYLDPSRIATVQLSGVRRVNLVYLVTRSRVQCYSSKKSGGASSRRKSNPKLVMDKEEFYVVRKGDLVGVYRSLSDCQAQVGTSIRDPPVSVYKGCSMPKDTDNYLHTHGLKNALYTIRASDLTDDLFGTLVAWPFQPSSRGGEAPCQPANKKLDKDSLSIYGENISSGTVNYPKSKERTCTLEFDGASKGNPGQAGAGAILRYDDGSVICRLSEGIGIATCNYAEYRGVILGLRYAAEKGFTNIRVQGDSKLVCMQIQGLWKVKSENLMNLYKEAKELVGRFHSFQIAHVLRHLNSEADAQANIGAQLAEGQVQEDFD</sequence>
<name>A0ABD1G5I2_SALDI</name>
<dbReference type="PROSITE" id="PS50879">
    <property type="entry name" value="RNASE_H_1"/>
    <property type="match status" value="1"/>
</dbReference>
<proteinExistence type="predicted"/>
<dbReference type="Gene3D" id="3.40.970.10">
    <property type="entry name" value="Ribonuclease H1, N-terminal domain"/>
    <property type="match status" value="1"/>
</dbReference>
<dbReference type="Proteomes" id="UP001567538">
    <property type="component" value="Unassembled WGS sequence"/>
</dbReference>